<evidence type="ECO:0000313" key="5">
    <source>
        <dbReference type="EMBL" id="UWS34075.1"/>
    </source>
</evidence>
<evidence type="ECO:0000259" key="1">
    <source>
        <dbReference type="Pfam" id="PF13358"/>
    </source>
</evidence>
<dbReference type="Gene3D" id="3.30.420.10">
    <property type="entry name" value="Ribonuclease H-like superfamily/Ribonuclease H"/>
    <property type="match status" value="1"/>
</dbReference>
<dbReference type="NCBIfam" id="NF033545">
    <property type="entry name" value="transpos_IS630"/>
    <property type="match status" value="1"/>
</dbReference>
<dbReference type="InterPro" id="IPR047655">
    <property type="entry name" value="Transpos_IS630-like"/>
</dbReference>
<evidence type="ECO:0000313" key="6">
    <source>
        <dbReference type="EMBL" id="UWS34576.1"/>
    </source>
</evidence>
<dbReference type="EMBL" id="CP103445">
    <property type="protein sequence ID" value="UWS33222.1"/>
    <property type="molecule type" value="Genomic_DNA"/>
</dbReference>
<name>A0ABY5X783_ERWPY</name>
<evidence type="ECO:0000313" key="7">
    <source>
        <dbReference type="Proteomes" id="UP001058553"/>
    </source>
</evidence>
<dbReference type="Proteomes" id="UP001058553">
    <property type="component" value="Chromosome"/>
</dbReference>
<proteinExistence type="predicted"/>
<feature type="domain" description="Tc1-like transposase DDE" evidence="1">
    <location>
        <begin position="177"/>
        <end position="315"/>
    </location>
</feature>
<protein>
    <submittedName>
        <fullName evidence="3">IS630 family transposase</fullName>
    </submittedName>
</protein>
<dbReference type="EMBL" id="CP103445">
    <property type="protein sequence ID" value="UWS34576.1"/>
    <property type="molecule type" value="Genomic_DNA"/>
</dbReference>
<keyword evidence="7" id="KW-1185">Reference proteome</keyword>
<evidence type="ECO:0000313" key="2">
    <source>
        <dbReference type="EMBL" id="UWS32025.1"/>
    </source>
</evidence>
<sequence length="346" mass="40140">MPIIAPISREERRLMRKAIHKTRDKNHARRLTAILMLHRGNRVSHVARTLCCARSSVGRWINWFTLSGVEGLKSLPAGRSRRWPFEHICTLLRELIKHSPGDFGYQRSRWSTELLAIKIKDITGCRLHAGTVRRWLPAAGLVWRRAAPTLRIRDPHKDEKMAVIRQALDKCSAEHPVFYEDEVDIHLNPKIGADWQLRGQQRRVVTPGQNEKYYLAGALHSGTGKVSYVGGNSKSSVLFISLLKHLKASYRRAKTITLIVDNYIIHKSRETLSWLKQNPKFRVIYQPVYSPWVNHVERLWQALHDTITRNHQCRSMWQLLKKVRHFMKTVSPFPGGKHGLAKVERY</sequence>
<gene>
    <name evidence="5" type="ORF">NYP84_02380</name>
    <name evidence="6" type="ORF">NYP84_05275</name>
    <name evidence="2" type="ORF">NYP84_10070</name>
    <name evidence="3" type="ORF">NYP84_14980</name>
    <name evidence="4" type="ORF">NYP84_16780</name>
</gene>
<dbReference type="InterPro" id="IPR038717">
    <property type="entry name" value="Tc1-like_DDE_dom"/>
</dbReference>
<dbReference type="EMBL" id="CP103445">
    <property type="protein sequence ID" value="UWS34075.1"/>
    <property type="molecule type" value="Genomic_DNA"/>
</dbReference>
<dbReference type="InterPro" id="IPR036397">
    <property type="entry name" value="RNaseH_sf"/>
</dbReference>
<evidence type="ECO:0000313" key="3">
    <source>
        <dbReference type="EMBL" id="UWS32903.1"/>
    </source>
</evidence>
<dbReference type="InterPro" id="IPR009057">
    <property type="entry name" value="Homeodomain-like_sf"/>
</dbReference>
<evidence type="ECO:0000313" key="4">
    <source>
        <dbReference type="EMBL" id="UWS33222.1"/>
    </source>
</evidence>
<organism evidence="3 7">
    <name type="scientific">Erwinia pyrifoliae</name>
    <dbReference type="NCBI Taxonomy" id="79967"/>
    <lineage>
        <taxon>Bacteria</taxon>
        <taxon>Pseudomonadati</taxon>
        <taxon>Pseudomonadota</taxon>
        <taxon>Gammaproteobacteria</taxon>
        <taxon>Enterobacterales</taxon>
        <taxon>Erwiniaceae</taxon>
        <taxon>Erwinia</taxon>
    </lineage>
</organism>
<dbReference type="EMBL" id="CP103445">
    <property type="protein sequence ID" value="UWS32903.1"/>
    <property type="molecule type" value="Genomic_DNA"/>
</dbReference>
<dbReference type="SUPFAM" id="SSF46689">
    <property type="entry name" value="Homeodomain-like"/>
    <property type="match status" value="1"/>
</dbReference>
<dbReference type="GeneID" id="92238770"/>
<dbReference type="RefSeq" id="WP_012666458.1">
    <property type="nucleotide sequence ID" value="NZ_CP023567.1"/>
</dbReference>
<dbReference type="EMBL" id="CP103445">
    <property type="protein sequence ID" value="UWS32025.1"/>
    <property type="molecule type" value="Genomic_DNA"/>
</dbReference>
<reference evidence="3" key="1">
    <citation type="submission" date="2022-07" db="EMBL/GenBank/DDBJ databases">
        <title>Genetic diversity of Erwinia pyrifoliae.</title>
        <authorList>
            <person name="Park D.S."/>
            <person name="Ham H."/>
        </authorList>
    </citation>
    <scope>NUCLEOTIDE SEQUENCE</scope>
    <source>
        <strain evidence="3">CP201486</strain>
    </source>
</reference>
<dbReference type="Pfam" id="PF13565">
    <property type="entry name" value="HTH_32"/>
    <property type="match status" value="1"/>
</dbReference>
<accession>A0ABY5X783</accession>
<dbReference type="Pfam" id="PF13358">
    <property type="entry name" value="DDE_3"/>
    <property type="match status" value="1"/>
</dbReference>